<dbReference type="InterPro" id="IPR001264">
    <property type="entry name" value="Glyco_trans_51"/>
</dbReference>
<dbReference type="Gene3D" id="1.10.3810.10">
    <property type="entry name" value="Biosynthetic peptidoglycan transglycosylase-like"/>
    <property type="match status" value="1"/>
</dbReference>
<dbReference type="GO" id="GO:0009002">
    <property type="term" value="F:serine-type D-Ala-D-Ala carboxypeptidase activity"/>
    <property type="evidence" value="ECO:0007669"/>
    <property type="project" value="UniProtKB-EC"/>
</dbReference>
<evidence type="ECO:0000256" key="9">
    <source>
        <dbReference type="ARBA" id="ARBA00022645"/>
    </source>
</evidence>
<dbReference type="GO" id="GO:0046677">
    <property type="term" value="P:response to antibiotic"/>
    <property type="evidence" value="ECO:0007669"/>
    <property type="project" value="UniProtKB-KW"/>
</dbReference>
<evidence type="ECO:0000256" key="17">
    <source>
        <dbReference type="ARBA" id="ARBA00022984"/>
    </source>
</evidence>
<keyword evidence="21" id="KW-0511">Multifunctional enzyme</keyword>
<evidence type="ECO:0000256" key="25">
    <source>
        <dbReference type="ARBA" id="ARBA00049902"/>
    </source>
</evidence>
<protein>
    <recommendedName>
        <fullName evidence="7">Penicillin-binding protein 1A</fullName>
        <ecNumber evidence="24">2.4.99.28</ecNumber>
        <ecNumber evidence="6">3.4.16.4</ecNumber>
    </recommendedName>
</protein>
<dbReference type="PANTHER" id="PTHR32282:SF11">
    <property type="entry name" value="PENICILLIN-BINDING PROTEIN 1B"/>
    <property type="match status" value="1"/>
</dbReference>
<comment type="similarity">
    <text evidence="4">In the C-terminal section; belongs to the transpeptidase family.</text>
</comment>
<feature type="signal peptide" evidence="27">
    <location>
        <begin position="1"/>
        <end position="21"/>
    </location>
</feature>
<evidence type="ECO:0000256" key="11">
    <source>
        <dbReference type="ARBA" id="ARBA00022676"/>
    </source>
</evidence>
<keyword evidence="19" id="KW-0472">Membrane</keyword>
<dbReference type="PANTHER" id="PTHR32282">
    <property type="entry name" value="BINDING PROTEIN TRANSPEPTIDASE, PUTATIVE-RELATED"/>
    <property type="match status" value="1"/>
</dbReference>
<dbReference type="InterPro" id="IPR012338">
    <property type="entry name" value="Beta-lactam/transpept-like"/>
</dbReference>
<dbReference type="InterPro" id="IPR036950">
    <property type="entry name" value="PBP_transglycosylase"/>
</dbReference>
<dbReference type="EMBL" id="DXCL01000044">
    <property type="protein sequence ID" value="HIZ04106.1"/>
    <property type="molecule type" value="Genomic_DNA"/>
</dbReference>
<dbReference type="GO" id="GO:0006508">
    <property type="term" value="P:proteolysis"/>
    <property type="evidence" value="ECO:0007669"/>
    <property type="project" value="UniProtKB-KW"/>
</dbReference>
<dbReference type="GO" id="GO:0005886">
    <property type="term" value="C:plasma membrane"/>
    <property type="evidence" value="ECO:0007669"/>
    <property type="project" value="UniProtKB-SubCell"/>
</dbReference>
<dbReference type="Gene3D" id="3.40.710.10">
    <property type="entry name" value="DD-peptidase/beta-lactamase superfamily"/>
    <property type="match status" value="1"/>
</dbReference>
<evidence type="ECO:0000313" key="30">
    <source>
        <dbReference type="EMBL" id="HIZ04106.1"/>
    </source>
</evidence>
<evidence type="ECO:0000256" key="1">
    <source>
        <dbReference type="ARBA" id="ARBA00002624"/>
    </source>
</evidence>
<evidence type="ECO:0000256" key="6">
    <source>
        <dbReference type="ARBA" id="ARBA00012448"/>
    </source>
</evidence>
<evidence type="ECO:0000259" key="29">
    <source>
        <dbReference type="Pfam" id="PF00912"/>
    </source>
</evidence>
<dbReference type="Pfam" id="PF00912">
    <property type="entry name" value="Transgly"/>
    <property type="match status" value="1"/>
</dbReference>
<evidence type="ECO:0000256" key="16">
    <source>
        <dbReference type="ARBA" id="ARBA00022968"/>
    </source>
</evidence>
<keyword evidence="10" id="KW-0645">Protease</keyword>
<evidence type="ECO:0000313" key="31">
    <source>
        <dbReference type="Proteomes" id="UP000824132"/>
    </source>
</evidence>
<dbReference type="AlphaFoldDB" id="A0A9D2D077"/>
<keyword evidence="17" id="KW-0573">Peptidoglycan synthesis</keyword>
<evidence type="ECO:0000256" key="26">
    <source>
        <dbReference type="ARBA" id="ARBA00060592"/>
    </source>
</evidence>
<comment type="pathway">
    <text evidence="26">Glycan biosynthesis.</text>
</comment>
<evidence type="ECO:0000256" key="8">
    <source>
        <dbReference type="ARBA" id="ARBA00022475"/>
    </source>
</evidence>
<comment type="catalytic activity">
    <reaction evidence="25">
        <text>[GlcNAc-(1-&gt;4)-Mur2Ac(oyl-L-Ala-gamma-D-Glu-L-Lys-D-Ala-D-Ala)](n)-di-trans,octa-cis-undecaprenyl diphosphate + beta-D-GlcNAc-(1-&gt;4)-Mur2Ac(oyl-L-Ala-gamma-D-Glu-L-Lys-D-Ala-D-Ala)-di-trans,octa-cis-undecaprenyl diphosphate = [GlcNAc-(1-&gt;4)-Mur2Ac(oyl-L-Ala-gamma-D-Glu-L-Lys-D-Ala-D-Ala)](n+1)-di-trans,octa-cis-undecaprenyl diphosphate + di-trans,octa-cis-undecaprenyl diphosphate + H(+)</text>
        <dbReference type="Rhea" id="RHEA:23708"/>
        <dbReference type="Rhea" id="RHEA-COMP:9602"/>
        <dbReference type="Rhea" id="RHEA-COMP:9603"/>
        <dbReference type="ChEBI" id="CHEBI:15378"/>
        <dbReference type="ChEBI" id="CHEBI:58405"/>
        <dbReference type="ChEBI" id="CHEBI:60033"/>
        <dbReference type="ChEBI" id="CHEBI:78435"/>
        <dbReference type="EC" id="2.4.99.28"/>
    </reaction>
</comment>
<comment type="pathway">
    <text evidence="3">Cell wall biogenesis; peptidoglycan biosynthesis.</text>
</comment>
<proteinExistence type="inferred from homology"/>
<evidence type="ECO:0000256" key="3">
    <source>
        <dbReference type="ARBA" id="ARBA00004752"/>
    </source>
</evidence>
<evidence type="ECO:0000256" key="19">
    <source>
        <dbReference type="ARBA" id="ARBA00023136"/>
    </source>
</evidence>
<keyword evidence="9" id="KW-0121">Carboxypeptidase</keyword>
<keyword evidence="20" id="KW-0046">Antibiotic resistance</keyword>
<reference evidence="30" key="2">
    <citation type="submission" date="2021-04" db="EMBL/GenBank/DDBJ databases">
        <authorList>
            <person name="Gilroy R."/>
        </authorList>
    </citation>
    <scope>NUCLEOTIDE SEQUENCE</scope>
    <source>
        <strain evidence="30">CHK187-5294</strain>
    </source>
</reference>
<dbReference type="InterPro" id="IPR023346">
    <property type="entry name" value="Lysozyme-like_dom_sf"/>
</dbReference>
<feature type="domain" description="Glycosyl transferase family 51" evidence="29">
    <location>
        <begin position="65"/>
        <end position="229"/>
    </location>
</feature>
<dbReference type="GO" id="GO:0071555">
    <property type="term" value="P:cell wall organization"/>
    <property type="evidence" value="ECO:0007669"/>
    <property type="project" value="UniProtKB-KW"/>
</dbReference>
<feature type="chain" id="PRO_5038866390" description="Penicillin-binding protein 1A" evidence="27">
    <location>
        <begin position="22"/>
        <end position="746"/>
    </location>
</feature>
<evidence type="ECO:0000256" key="20">
    <source>
        <dbReference type="ARBA" id="ARBA00023251"/>
    </source>
</evidence>
<evidence type="ECO:0000256" key="18">
    <source>
        <dbReference type="ARBA" id="ARBA00022989"/>
    </source>
</evidence>
<evidence type="ECO:0000256" key="12">
    <source>
        <dbReference type="ARBA" id="ARBA00022679"/>
    </source>
</evidence>
<evidence type="ECO:0000256" key="10">
    <source>
        <dbReference type="ARBA" id="ARBA00022670"/>
    </source>
</evidence>
<evidence type="ECO:0000256" key="15">
    <source>
        <dbReference type="ARBA" id="ARBA00022960"/>
    </source>
</evidence>
<keyword evidence="12" id="KW-0808">Transferase</keyword>
<evidence type="ECO:0000256" key="4">
    <source>
        <dbReference type="ARBA" id="ARBA00007090"/>
    </source>
</evidence>
<evidence type="ECO:0000256" key="27">
    <source>
        <dbReference type="SAM" id="SignalP"/>
    </source>
</evidence>
<evidence type="ECO:0000256" key="13">
    <source>
        <dbReference type="ARBA" id="ARBA00022692"/>
    </source>
</evidence>
<comment type="catalytic activity">
    <reaction evidence="23">
        <text>Preferential cleavage: (Ac)2-L-Lys-D-Ala-|-D-Ala. Also transpeptidation of peptidyl-alanyl moieties that are N-acyl substituents of D-alanine.</text>
        <dbReference type="EC" id="3.4.16.4"/>
    </reaction>
</comment>
<dbReference type="GO" id="GO:0009252">
    <property type="term" value="P:peptidoglycan biosynthetic process"/>
    <property type="evidence" value="ECO:0007669"/>
    <property type="project" value="UniProtKB-KW"/>
</dbReference>
<gene>
    <name evidence="30" type="ORF">H9727_07455</name>
</gene>
<comment type="similarity">
    <text evidence="5">In the N-terminal section; belongs to the glycosyltransferase 51 family.</text>
</comment>
<dbReference type="GO" id="GO:0030288">
    <property type="term" value="C:outer membrane-bounded periplasmic space"/>
    <property type="evidence" value="ECO:0007669"/>
    <property type="project" value="TreeGrafter"/>
</dbReference>
<dbReference type="GO" id="GO:0008360">
    <property type="term" value="P:regulation of cell shape"/>
    <property type="evidence" value="ECO:0007669"/>
    <property type="project" value="UniProtKB-KW"/>
</dbReference>
<dbReference type="SUPFAM" id="SSF56601">
    <property type="entry name" value="beta-lactamase/transpeptidase-like"/>
    <property type="match status" value="1"/>
</dbReference>
<dbReference type="EC" id="3.4.16.4" evidence="6"/>
<keyword evidence="22" id="KW-0961">Cell wall biogenesis/degradation</keyword>
<keyword evidence="14" id="KW-0378">Hydrolase</keyword>
<keyword evidence="13" id="KW-0812">Transmembrane</keyword>
<organism evidence="30 31">
    <name type="scientific">Candidatus Borkfalkia avistercoris</name>
    <dbReference type="NCBI Taxonomy" id="2838504"/>
    <lineage>
        <taxon>Bacteria</taxon>
        <taxon>Bacillati</taxon>
        <taxon>Bacillota</taxon>
        <taxon>Clostridia</taxon>
        <taxon>Christensenellales</taxon>
        <taxon>Christensenellaceae</taxon>
        <taxon>Candidatus Borkfalkia</taxon>
    </lineage>
</organism>
<comment type="subcellular location">
    <subcellularLocation>
        <location evidence="2">Cell membrane</location>
        <topology evidence="2">Single-pass type II membrane protein</topology>
    </subcellularLocation>
</comment>
<dbReference type="EC" id="2.4.99.28" evidence="24"/>
<dbReference type="Pfam" id="PF00905">
    <property type="entry name" value="Transpeptidase"/>
    <property type="match status" value="1"/>
</dbReference>
<evidence type="ECO:0000256" key="5">
    <source>
        <dbReference type="ARBA" id="ARBA00007739"/>
    </source>
</evidence>
<comment type="function">
    <text evidence="1">Cell wall formation. Synthesis of cross-linked peptidoglycan from the lipid intermediates. The enzyme has a penicillin-insensitive transglycosylase N-terminal domain (formation of linear glycan strands) and a penicillin-sensitive transpeptidase C-terminal domain (cross-linking of the peptide subunits).</text>
</comment>
<comment type="caution">
    <text evidence="30">The sequence shown here is derived from an EMBL/GenBank/DDBJ whole genome shotgun (WGS) entry which is preliminary data.</text>
</comment>
<name>A0A9D2D077_9FIRM</name>
<dbReference type="SUPFAM" id="SSF53955">
    <property type="entry name" value="Lysozyme-like"/>
    <property type="match status" value="1"/>
</dbReference>
<keyword evidence="16" id="KW-0735">Signal-anchor</keyword>
<evidence type="ECO:0000256" key="22">
    <source>
        <dbReference type="ARBA" id="ARBA00023316"/>
    </source>
</evidence>
<evidence type="ECO:0000256" key="23">
    <source>
        <dbReference type="ARBA" id="ARBA00034000"/>
    </source>
</evidence>
<evidence type="ECO:0000256" key="21">
    <source>
        <dbReference type="ARBA" id="ARBA00023268"/>
    </source>
</evidence>
<evidence type="ECO:0000259" key="28">
    <source>
        <dbReference type="Pfam" id="PF00905"/>
    </source>
</evidence>
<keyword evidence="27" id="KW-0732">Signal</keyword>
<dbReference type="InterPro" id="IPR001460">
    <property type="entry name" value="PCN-bd_Tpept"/>
</dbReference>
<dbReference type="GO" id="GO:0008955">
    <property type="term" value="F:peptidoglycan glycosyltransferase activity"/>
    <property type="evidence" value="ECO:0007669"/>
    <property type="project" value="UniProtKB-EC"/>
</dbReference>
<evidence type="ECO:0000256" key="2">
    <source>
        <dbReference type="ARBA" id="ARBA00004401"/>
    </source>
</evidence>
<feature type="domain" description="Penicillin-binding protein transpeptidase" evidence="28">
    <location>
        <begin position="313"/>
        <end position="535"/>
    </location>
</feature>
<accession>A0A9D2D077</accession>
<dbReference type="Proteomes" id="UP000824132">
    <property type="component" value="Unassembled WGS sequence"/>
</dbReference>
<keyword evidence="18" id="KW-1133">Transmembrane helix</keyword>
<dbReference type="InterPro" id="IPR050396">
    <property type="entry name" value="Glycosyltr_51/Transpeptidase"/>
</dbReference>
<keyword evidence="11" id="KW-0328">Glycosyltransferase</keyword>
<dbReference type="FunFam" id="1.10.3810.10:FF:000001">
    <property type="entry name" value="Penicillin-binding protein 1A"/>
    <property type="match status" value="1"/>
</dbReference>
<sequence length="746" mass="82845">MRIIKKIIVVMLLLMAAAAAAALAYYFTVTGGSTLQEDKLAMSENFAEVFDVNGDKAAEIAFSGADKKIKIGELPQSAKNAFIAAEDKKFYRHHGLDYARILKATVKNIGAHAFKQGASTISQQLIKNTHLSNEKTLKRKLKEIKLTRELEKKFSKDEILETYLNTIYFGHSCYGIAGAADFYFGKNAQELTPGESAMLAAIIRSPNRYSPFVDPEKCMAARDGVLKKMRDLGYLSEAEYDAALAEPLPQRQDNSISSRSYLQCVAEELDGISALYSPYRAYGGIRIYTYMDAKLQNYAENLKTDADRAGKSIVVEDNKTYGIAAYYTSEGNIRRQPGSLFKPLAVYAPAIENDLISPCTPILDEKTNFGDYLPANYKDVYHGYVSARQALSESINIPAVKILSQMGVSESEKYLSAMGLKIREEDKNLSLALGGVSEGFTLQQLTGAYALFARGGIYAPPAFIRRIETSDRELLYERKIDSRRVFSEDTVFLVNDMLKDAAKSGTAKKLAALNLPLCAKTGTCGADKGNTDAYTIAYTGSHTVGVWLGNADNALTNITGGGLPCHYAMLLCRRLYGNAAPQPLPECTEIETAAIDRIAYEREHTVLLATPDQPKKYTMLEYFRRSALPKTMSTTFSAPKIEAELRCKNGTVYIDVCQAEYYNILIERENNGKIQTIYDGKASPCQDSAVRKNEKYSYRITPYFIDDAGEKIVGDTLRLPAVYIRSTPAQNDRREDYGRWWEACRA</sequence>
<keyword evidence="15" id="KW-0133">Cell shape</keyword>
<evidence type="ECO:0000256" key="24">
    <source>
        <dbReference type="ARBA" id="ARBA00044770"/>
    </source>
</evidence>
<evidence type="ECO:0000256" key="7">
    <source>
        <dbReference type="ARBA" id="ARBA00018638"/>
    </source>
</evidence>
<dbReference type="GO" id="GO:0008658">
    <property type="term" value="F:penicillin binding"/>
    <property type="evidence" value="ECO:0007669"/>
    <property type="project" value="InterPro"/>
</dbReference>
<reference evidence="30" key="1">
    <citation type="journal article" date="2021" name="PeerJ">
        <title>Extensive microbial diversity within the chicken gut microbiome revealed by metagenomics and culture.</title>
        <authorList>
            <person name="Gilroy R."/>
            <person name="Ravi A."/>
            <person name="Getino M."/>
            <person name="Pursley I."/>
            <person name="Horton D.L."/>
            <person name="Alikhan N.F."/>
            <person name="Baker D."/>
            <person name="Gharbi K."/>
            <person name="Hall N."/>
            <person name="Watson M."/>
            <person name="Adriaenssens E.M."/>
            <person name="Foster-Nyarko E."/>
            <person name="Jarju S."/>
            <person name="Secka A."/>
            <person name="Antonio M."/>
            <person name="Oren A."/>
            <person name="Chaudhuri R.R."/>
            <person name="La Ragione R."/>
            <person name="Hildebrand F."/>
            <person name="Pallen M.J."/>
        </authorList>
    </citation>
    <scope>NUCLEOTIDE SEQUENCE</scope>
    <source>
        <strain evidence="30">CHK187-5294</strain>
    </source>
</reference>
<evidence type="ECO:0000256" key="14">
    <source>
        <dbReference type="ARBA" id="ARBA00022801"/>
    </source>
</evidence>
<keyword evidence="8" id="KW-1003">Cell membrane</keyword>